<protein>
    <submittedName>
        <fullName evidence="6">Uncharacterized protein</fullName>
    </submittedName>
</protein>
<dbReference type="InterPro" id="IPR036965">
    <property type="entry name" value="Terpene_synth_N_sf"/>
</dbReference>
<accession>A0A8J5ETZ8</accession>
<evidence type="ECO:0000259" key="5">
    <source>
        <dbReference type="Pfam" id="PF03936"/>
    </source>
</evidence>
<dbReference type="PANTHER" id="PTHR31225:SF252">
    <property type="entry name" value="TERPENE SYNTHASE 12-RELATED"/>
    <property type="match status" value="1"/>
</dbReference>
<dbReference type="Pfam" id="PF01397">
    <property type="entry name" value="Terpene_synth"/>
    <property type="match status" value="1"/>
</dbReference>
<dbReference type="CDD" id="cd00684">
    <property type="entry name" value="Terpene_cyclase_plant_C1"/>
    <property type="match status" value="1"/>
</dbReference>
<evidence type="ECO:0000313" key="7">
    <source>
        <dbReference type="Proteomes" id="UP000734854"/>
    </source>
</evidence>
<dbReference type="InterPro" id="IPR008949">
    <property type="entry name" value="Isoprenoid_synthase_dom_sf"/>
</dbReference>
<dbReference type="EMBL" id="JACMSC010000020">
    <property type="protein sequence ID" value="KAG6471456.1"/>
    <property type="molecule type" value="Genomic_DNA"/>
</dbReference>
<dbReference type="GO" id="GO:0010333">
    <property type="term" value="F:terpene synthase activity"/>
    <property type="evidence" value="ECO:0007669"/>
    <property type="project" value="InterPro"/>
</dbReference>
<dbReference type="InterPro" id="IPR005630">
    <property type="entry name" value="Terpene_synthase_metal-bd"/>
</dbReference>
<gene>
    <name evidence="6" type="ORF">ZIOFF_068898</name>
</gene>
<organism evidence="6 7">
    <name type="scientific">Zingiber officinale</name>
    <name type="common">Ginger</name>
    <name type="synonym">Amomum zingiber</name>
    <dbReference type="NCBI Taxonomy" id="94328"/>
    <lineage>
        <taxon>Eukaryota</taxon>
        <taxon>Viridiplantae</taxon>
        <taxon>Streptophyta</taxon>
        <taxon>Embryophyta</taxon>
        <taxon>Tracheophyta</taxon>
        <taxon>Spermatophyta</taxon>
        <taxon>Magnoliopsida</taxon>
        <taxon>Liliopsida</taxon>
        <taxon>Zingiberales</taxon>
        <taxon>Zingiberaceae</taxon>
        <taxon>Zingiber</taxon>
    </lineage>
</organism>
<dbReference type="GO" id="GO:0000287">
    <property type="term" value="F:magnesium ion binding"/>
    <property type="evidence" value="ECO:0007669"/>
    <property type="project" value="InterPro"/>
</dbReference>
<dbReference type="SUPFAM" id="SSF48576">
    <property type="entry name" value="Terpenoid synthases"/>
    <property type="match status" value="1"/>
</dbReference>
<dbReference type="AlphaFoldDB" id="A0A8J5ETZ8"/>
<evidence type="ECO:0000256" key="1">
    <source>
        <dbReference type="ARBA" id="ARBA00001946"/>
    </source>
</evidence>
<dbReference type="GO" id="GO:0016102">
    <property type="term" value="P:diterpenoid biosynthetic process"/>
    <property type="evidence" value="ECO:0007669"/>
    <property type="project" value="InterPro"/>
</dbReference>
<comment type="caution">
    <text evidence="6">The sequence shown here is derived from an EMBL/GenBank/DDBJ whole genome shotgun (WGS) entry which is preliminary data.</text>
</comment>
<dbReference type="Pfam" id="PF03936">
    <property type="entry name" value="Terpene_synth_C"/>
    <property type="match status" value="1"/>
</dbReference>
<keyword evidence="2" id="KW-0479">Metal-binding</keyword>
<feature type="domain" description="Terpene synthase N-terminal" evidence="4">
    <location>
        <begin position="70"/>
        <end position="236"/>
    </location>
</feature>
<evidence type="ECO:0000256" key="3">
    <source>
        <dbReference type="ARBA" id="ARBA00022842"/>
    </source>
</evidence>
<keyword evidence="7" id="KW-1185">Reference proteome</keyword>
<reference evidence="6 7" key="1">
    <citation type="submission" date="2020-08" db="EMBL/GenBank/DDBJ databases">
        <title>Plant Genome Project.</title>
        <authorList>
            <person name="Zhang R.-G."/>
        </authorList>
    </citation>
    <scope>NUCLEOTIDE SEQUENCE [LARGE SCALE GENOMIC DNA]</scope>
    <source>
        <tissue evidence="6">Rhizome</tissue>
    </source>
</reference>
<keyword evidence="3" id="KW-0460">Magnesium</keyword>
<proteinExistence type="predicted"/>
<name>A0A8J5ETZ8_ZINOF</name>
<evidence type="ECO:0000256" key="2">
    <source>
        <dbReference type="ARBA" id="ARBA00022723"/>
    </source>
</evidence>
<comment type="cofactor">
    <cofactor evidence="1">
        <name>Mg(2+)</name>
        <dbReference type="ChEBI" id="CHEBI:18420"/>
    </cofactor>
</comment>
<evidence type="ECO:0000259" key="4">
    <source>
        <dbReference type="Pfam" id="PF01397"/>
    </source>
</evidence>
<dbReference type="Gene3D" id="1.50.10.130">
    <property type="entry name" value="Terpene synthase, N-terminal domain"/>
    <property type="match status" value="1"/>
</dbReference>
<evidence type="ECO:0000313" key="6">
    <source>
        <dbReference type="EMBL" id="KAG6471456.1"/>
    </source>
</evidence>
<dbReference type="Gene3D" id="1.10.600.10">
    <property type="entry name" value="Farnesyl Diphosphate Synthase"/>
    <property type="match status" value="2"/>
</dbReference>
<dbReference type="PANTHER" id="PTHR31225">
    <property type="entry name" value="OS04G0344100 PROTEIN-RELATED"/>
    <property type="match status" value="1"/>
</dbReference>
<dbReference type="InterPro" id="IPR050148">
    <property type="entry name" value="Terpene_synthase-like"/>
</dbReference>
<dbReference type="InterPro" id="IPR001906">
    <property type="entry name" value="Terpene_synth_N"/>
</dbReference>
<dbReference type="InterPro" id="IPR044814">
    <property type="entry name" value="Terpene_cyclase_plant_C1"/>
</dbReference>
<dbReference type="InterPro" id="IPR008930">
    <property type="entry name" value="Terpenoid_cyclase/PrenylTrfase"/>
</dbReference>
<feature type="domain" description="Terpene synthase metal-binding" evidence="5">
    <location>
        <begin position="295"/>
        <end position="415"/>
    </location>
</feature>
<dbReference type="Proteomes" id="UP000734854">
    <property type="component" value="Unassembled WGS sequence"/>
</dbReference>
<dbReference type="SUPFAM" id="SSF48239">
    <property type="entry name" value="Terpenoid cyclases/Protein prenyltransferases"/>
    <property type="match status" value="1"/>
</dbReference>
<sequence>MPLLSSTTAPPSVCTIDNNARRPATVLRLSGRQLPIRCATEEAPVRKYVQYPPNLLADGYIQSITRSFEVEEEHKVRKLDMLKEKTRNLIYEKKEVEEQLQLIDSLQQLGVAYHYKDEIKDALRGFHASFNDIINLQLKDNLHASALLFRLLRENGFSVTDDVDLFRRFKSQQGSLKASVRETKGMLSLYEASYYAKEGEVTLDEAMDFTSKHLRNLLDKGSINDPRLKERVAHSLELPLNWRFERLHTRWFIEHFSRSKTEHMSPLLLDLAKLDFNAVQGIHKDEHSRLSRWWKDLGLAQHLPFFRDRLTASFLWTVGCAFEPQFGSFREVETKSNCLIAMLDDVYDVYGSLEELELITDAIDRWDVNAIEKLPDYLKLCFLAVFNTANDAAYRITKEKGLHILPYLKRAVHNYHTGSKMVPSALYTHASRVLGQRMDISIRPCTPHSCILPEPVLDQRGLAEFQRLPKVDSEGSGDVSSIHCVMQEKGVSEAEARGKVKRMIMENWKAMNGDGVNYTCRFEEDFKICAINLARTAQFFYRNNIDRFSEADEETRNAETSLLAEPIN</sequence>